<comment type="caution">
    <text evidence="2">The sequence shown here is derived from an EMBL/GenBank/DDBJ whole genome shotgun (WGS) entry which is preliminary data.</text>
</comment>
<evidence type="ECO:0000259" key="1">
    <source>
        <dbReference type="PROSITE" id="PS50011"/>
    </source>
</evidence>
<dbReference type="InterPro" id="IPR053215">
    <property type="entry name" value="TKL_Ser/Thr_kinase"/>
</dbReference>
<evidence type="ECO:0000313" key="3">
    <source>
        <dbReference type="Proteomes" id="UP001470230"/>
    </source>
</evidence>
<proteinExistence type="predicted"/>
<dbReference type="Gene3D" id="1.10.510.10">
    <property type="entry name" value="Transferase(Phosphotransferase) domain 1"/>
    <property type="match status" value="1"/>
</dbReference>
<sequence>MEITYFIDSPKNSDDILFSYTHSIEITPNQSVGDLLNLIRNKHENVKVQALYLKGQELAESDPLSKYTEYLGNNIIFVLDESQCPEYRLFFNQKKIVNLENYEILGVSNVHFDYLTAINAINKKTKKRVTLLQAKEYKGLIHNLSMIDYLNLPNIIKLYGIRYPLSAGEAQKLEKKELQIEGKIIDLTSFFAVIEPIKSNYSLSENAKYVETQGKAPEFITPTIRSEIVFCISNLMKKMHSKSYVYGNYFINSIYLNENLEPKLFYFDYTGKENKTRIAFLGSSVFLDPNICENENIAMKTSDVYSFAILLYRMFDDCNYSYNHKINLLFFMSGKRLERPNMISDDYWELIQKCWNRDPDRRPSFDEIVEMLKDDRFAIKEFGIETDLDDLHEYQQKYS</sequence>
<dbReference type="Proteomes" id="UP001470230">
    <property type="component" value="Unassembled WGS sequence"/>
</dbReference>
<dbReference type="InterPro" id="IPR011009">
    <property type="entry name" value="Kinase-like_dom_sf"/>
</dbReference>
<dbReference type="InterPro" id="IPR001245">
    <property type="entry name" value="Ser-Thr/Tyr_kinase_cat_dom"/>
</dbReference>
<dbReference type="Pfam" id="PF07714">
    <property type="entry name" value="PK_Tyr_Ser-Thr"/>
    <property type="match status" value="1"/>
</dbReference>
<dbReference type="EMBL" id="JAPFFF010000006">
    <property type="protein sequence ID" value="KAK8888129.1"/>
    <property type="molecule type" value="Genomic_DNA"/>
</dbReference>
<accession>A0ABR2KAM9</accession>
<dbReference type="SUPFAM" id="SSF56112">
    <property type="entry name" value="Protein kinase-like (PK-like)"/>
    <property type="match status" value="1"/>
</dbReference>
<reference evidence="2 3" key="1">
    <citation type="submission" date="2024-04" db="EMBL/GenBank/DDBJ databases">
        <title>Tritrichomonas musculus Genome.</title>
        <authorList>
            <person name="Alves-Ferreira E."/>
            <person name="Grigg M."/>
            <person name="Lorenzi H."/>
            <person name="Galac M."/>
        </authorList>
    </citation>
    <scope>NUCLEOTIDE SEQUENCE [LARGE SCALE GENOMIC DNA]</scope>
    <source>
        <strain evidence="2 3">EAF2021</strain>
    </source>
</reference>
<dbReference type="InterPro" id="IPR000719">
    <property type="entry name" value="Prot_kinase_dom"/>
</dbReference>
<evidence type="ECO:0000313" key="2">
    <source>
        <dbReference type="EMBL" id="KAK8888129.1"/>
    </source>
</evidence>
<organism evidence="2 3">
    <name type="scientific">Tritrichomonas musculus</name>
    <dbReference type="NCBI Taxonomy" id="1915356"/>
    <lineage>
        <taxon>Eukaryota</taxon>
        <taxon>Metamonada</taxon>
        <taxon>Parabasalia</taxon>
        <taxon>Tritrichomonadida</taxon>
        <taxon>Tritrichomonadidae</taxon>
        <taxon>Tritrichomonas</taxon>
    </lineage>
</organism>
<dbReference type="PANTHER" id="PTHR45756">
    <property type="entry name" value="PALMITOYLTRANSFERASE"/>
    <property type="match status" value="1"/>
</dbReference>
<gene>
    <name evidence="2" type="ORF">M9Y10_039191</name>
</gene>
<dbReference type="PROSITE" id="PS50011">
    <property type="entry name" value="PROTEIN_KINASE_DOM"/>
    <property type="match status" value="1"/>
</dbReference>
<name>A0ABR2KAM9_9EUKA</name>
<dbReference type="PANTHER" id="PTHR45756:SF1">
    <property type="entry name" value="PROTEIN KINASE DOMAIN CONTAINING PROTEIN"/>
    <property type="match status" value="1"/>
</dbReference>
<keyword evidence="3" id="KW-1185">Reference proteome</keyword>
<protein>
    <submittedName>
        <fullName evidence="2">Myotubularin-like phosphatase domain</fullName>
    </submittedName>
</protein>
<feature type="domain" description="Protein kinase" evidence="1">
    <location>
        <begin position="90"/>
        <end position="377"/>
    </location>
</feature>